<name>X0PUC4_9LACO</name>
<sequence length="314" mass="35913">MVSILFALALGAITVGMGYYNQIPLMADNAPDAYDAVVYNPTQAELRTINDLHVKSRSQYTFKATSGTVYWNRSEFDKYPLLMVDPEQSDLGNVKYVKADVAKMANPDTNEYLRLRDILLPDMRQRDSKVVSAAEFNRVGGPSYQVTALKVQNFRNDLPTIKALFNSQAKRFPQIKQDDGSYKYAFYTQLNGLFSGLEFMGFFLGIAFLAMLASCLMFKILSGAANDVQRYRMLRKVGARQKLLHQAIRREVGVLFLLPGILGVIHVLFGLRMFQAIMVQPYYKIWIPFSIFLVLYALYYLITTYLYRNIVLRK</sequence>
<feature type="transmembrane region" description="Helical" evidence="1">
    <location>
        <begin position="285"/>
        <end position="307"/>
    </location>
</feature>
<dbReference type="STRING" id="1423734.FC83_GL002169"/>
<dbReference type="PATRIC" id="fig|1423734.3.peg.2190"/>
<feature type="transmembrane region" description="Helical" evidence="1">
    <location>
        <begin position="252"/>
        <end position="273"/>
    </location>
</feature>
<reference evidence="2 3" key="1">
    <citation type="journal article" date="2015" name="Genome Announc.">
        <title>Expanding the biotechnology potential of lactobacilli through comparative genomics of 213 strains and associated genera.</title>
        <authorList>
            <person name="Sun Z."/>
            <person name="Harris H.M."/>
            <person name="McCann A."/>
            <person name="Guo C."/>
            <person name="Argimon S."/>
            <person name="Zhang W."/>
            <person name="Yang X."/>
            <person name="Jeffery I.B."/>
            <person name="Cooney J.C."/>
            <person name="Kagawa T.F."/>
            <person name="Liu W."/>
            <person name="Song Y."/>
            <person name="Salvetti E."/>
            <person name="Wrobel A."/>
            <person name="Rasinkangas P."/>
            <person name="Parkhill J."/>
            <person name="Rea M.C."/>
            <person name="O'Sullivan O."/>
            <person name="Ritari J."/>
            <person name="Douillard F.P."/>
            <person name="Paul Ross R."/>
            <person name="Yang R."/>
            <person name="Briner A.E."/>
            <person name="Felis G.E."/>
            <person name="de Vos W.M."/>
            <person name="Barrangou R."/>
            <person name="Klaenhammer T.R."/>
            <person name="Caufield P.W."/>
            <person name="Cui Y."/>
            <person name="Zhang H."/>
            <person name="O'Toole P.W."/>
        </authorList>
    </citation>
    <scope>NUCLEOTIDE SEQUENCE [LARGE SCALE GENOMIC DNA]</scope>
    <source>
        <strain evidence="2 3">DSM 18527</strain>
    </source>
</reference>
<keyword evidence="1" id="KW-1133">Transmembrane helix</keyword>
<dbReference type="InterPro" id="IPR052536">
    <property type="entry name" value="ABC-4_Integral_Memb_Prot"/>
</dbReference>
<dbReference type="PANTHER" id="PTHR46795">
    <property type="entry name" value="ABC TRANSPORTER PERMEASE-RELATED-RELATED"/>
    <property type="match status" value="1"/>
</dbReference>
<evidence type="ECO:0000313" key="2">
    <source>
        <dbReference type="EMBL" id="KRM34394.1"/>
    </source>
</evidence>
<gene>
    <name evidence="2" type="ORF">FC83_GL002169</name>
</gene>
<keyword evidence="3" id="KW-1185">Reference proteome</keyword>
<keyword evidence="1" id="KW-0812">Transmembrane</keyword>
<dbReference type="Proteomes" id="UP000051236">
    <property type="component" value="Unassembled WGS sequence"/>
</dbReference>
<feature type="transmembrane region" description="Helical" evidence="1">
    <location>
        <begin position="199"/>
        <end position="225"/>
    </location>
</feature>
<proteinExistence type="predicted"/>
<keyword evidence="1" id="KW-0472">Membrane</keyword>
<dbReference type="eggNOG" id="COG0577">
    <property type="taxonomic scope" value="Bacteria"/>
</dbReference>
<protein>
    <submittedName>
        <fullName evidence="2">Permease family protein</fullName>
    </submittedName>
</protein>
<dbReference type="EMBL" id="AZGA01000026">
    <property type="protein sequence ID" value="KRM34394.1"/>
    <property type="molecule type" value="Genomic_DNA"/>
</dbReference>
<comment type="caution">
    <text evidence="2">The sequence shown here is derived from an EMBL/GenBank/DDBJ whole genome shotgun (WGS) entry which is preliminary data.</text>
</comment>
<dbReference type="AlphaFoldDB" id="X0PUC4"/>
<accession>X0PUC4</accession>
<dbReference type="PANTHER" id="PTHR46795:SF3">
    <property type="entry name" value="ABC TRANSPORTER PERMEASE"/>
    <property type="match status" value="1"/>
</dbReference>
<organism evidence="2 3">
    <name type="scientific">Agrilactobacillus composti DSM 18527 = JCM 14202</name>
    <dbReference type="NCBI Taxonomy" id="1423734"/>
    <lineage>
        <taxon>Bacteria</taxon>
        <taxon>Bacillati</taxon>
        <taxon>Bacillota</taxon>
        <taxon>Bacilli</taxon>
        <taxon>Lactobacillales</taxon>
        <taxon>Lactobacillaceae</taxon>
        <taxon>Agrilactobacillus</taxon>
    </lineage>
</organism>
<evidence type="ECO:0000256" key="1">
    <source>
        <dbReference type="SAM" id="Phobius"/>
    </source>
</evidence>
<evidence type="ECO:0000313" key="3">
    <source>
        <dbReference type="Proteomes" id="UP000051236"/>
    </source>
</evidence>